<evidence type="ECO:0000313" key="4">
    <source>
        <dbReference type="Proteomes" id="UP000014174"/>
    </source>
</evidence>
<feature type="region of interest" description="Disordered" evidence="1">
    <location>
        <begin position="577"/>
        <end position="598"/>
    </location>
</feature>
<dbReference type="Proteomes" id="UP000014174">
    <property type="component" value="Unassembled WGS sequence"/>
</dbReference>
<dbReference type="InterPro" id="IPR002048">
    <property type="entry name" value="EF_hand_dom"/>
</dbReference>
<dbReference type="PANTHER" id="PTHR35812">
    <property type="entry name" value="LIPOPROTEIN"/>
    <property type="match status" value="1"/>
</dbReference>
<dbReference type="PANTHER" id="PTHR35812:SF1">
    <property type="entry name" value="LIPOPROTEIN"/>
    <property type="match status" value="1"/>
</dbReference>
<dbReference type="SUPFAM" id="SSF47473">
    <property type="entry name" value="EF-hand"/>
    <property type="match status" value="1"/>
</dbReference>
<dbReference type="PATRIC" id="fig|1150600.3.peg.3202"/>
<sequence length="704" mass="79171">MGNGTQASLNKNNTKIKDIDGLLFTHHHLDHNEEFTPIFIQSLLGGNSIIVAGPKPTTTMVDNIFTIYKEDISYRLSKSGRGLSDVKSNFTAKDLTGNTPFYIGDIKITYTPVNHTIETFAYRFDAGNESIVISGDLTYSETLPILANNADYLIMDSGGAIELGSKRNPNANKNITNKQRAHVNLAESSQMAKEANVKNLVLTHFNFTNIDEEATSAEIRKNYSGTIIYGKDLMSLPLKLDRTTNKNLKYSYPIVDTGVKDFYSDTKEISNPSVKDPFYGQDANYNGNQPSYTNNRDAMITDNVTGLIWEQAMGTKMTLEEAILKAKKAKLGGYNDWRVPTIKELYSLIQFTGKVKGATAIKMFIDTNYFNQPLGNSKKGERDIDAQTWSSTEYVGKTMRGDETIFGVNFVDGRIKGYPKYNPKTGADNEMYFRLVRGNSDYGKNNFIDEKDGTVSDYATGLMWQKADDGIGRNWEEALNYAENLKLANYSDWRLPNAKELQSIVDYVRSPQTTNSPAIDPIFESTEIKDPEGNLGQYPFYWTSTTHLDGQNPYASAVYIAFGEAQGKMNGKLMDVHGAGAQRSDPKSGNKNNYPDYFGPQGDVRYVYNYVRCVRDINNIENTKTAQQSGPKTNQIKQNQRKSNNQNEKNTVPSFEKMVENMDTNKDKKISKSEAKGKLKENFDKRDKNKDGYITEDELTRRNP</sequence>
<dbReference type="EMBL" id="AQPN01000110">
    <property type="protein sequence ID" value="EOR93521.1"/>
    <property type="molecule type" value="Genomic_DNA"/>
</dbReference>
<evidence type="ECO:0000313" key="3">
    <source>
        <dbReference type="EMBL" id="EOR93521.1"/>
    </source>
</evidence>
<dbReference type="InterPro" id="IPR018247">
    <property type="entry name" value="EF_Hand_1_Ca_BS"/>
</dbReference>
<accession>R9GP78</accession>
<dbReference type="STRING" id="1150600.ADIARSV_3234"/>
<gene>
    <name evidence="3" type="ORF">ADIARSV_3234</name>
</gene>
<dbReference type="PROSITE" id="PS00018">
    <property type="entry name" value="EF_HAND_1"/>
    <property type="match status" value="1"/>
</dbReference>
<evidence type="ECO:0000259" key="2">
    <source>
        <dbReference type="PROSITE" id="PS50222"/>
    </source>
</evidence>
<evidence type="ECO:0000256" key="1">
    <source>
        <dbReference type="SAM" id="MobiDB-lite"/>
    </source>
</evidence>
<feature type="compositionally biased region" description="Basic and acidic residues" evidence="1">
    <location>
        <begin position="657"/>
        <end position="704"/>
    </location>
</feature>
<dbReference type="GO" id="GO:0005509">
    <property type="term" value="F:calcium ion binding"/>
    <property type="evidence" value="ECO:0007669"/>
    <property type="project" value="InterPro"/>
</dbReference>
<feature type="compositionally biased region" description="Polar residues" evidence="1">
    <location>
        <begin position="622"/>
        <end position="653"/>
    </location>
</feature>
<dbReference type="InterPro" id="IPR001279">
    <property type="entry name" value="Metallo-B-lactamas"/>
</dbReference>
<dbReference type="eggNOG" id="COG1234">
    <property type="taxonomic scope" value="Bacteria"/>
</dbReference>
<dbReference type="Pfam" id="PF12706">
    <property type="entry name" value="Lactamase_B_2"/>
    <property type="match status" value="1"/>
</dbReference>
<name>R9GP78_9SPHI</name>
<feature type="domain" description="EF-hand" evidence="2">
    <location>
        <begin position="674"/>
        <end position="704"/>
    </location>
</feature>
<dbReference type="InterPro" id="IPR036866">
    <property type="entry name" value="RibonucZ/Hydroxyglut_hydro"/>
</dbReference>
<keyword evidence="4" id="KW-1185">Reference proteome</keyword>
<dbReference type="SUPFAM" id="SSF56281">
    <property type="entry name" value="Metallo-hydrolase/oxidoreductase"/>
    <property type="match status" value="1"/>
</dbReference>
<dbReference type="Gene3D" id="1.10.238.10">
    <property type="entry name" value="EF-hand"/>
    <property type="match status" value="1"/>
</dbReference>
<dbReference type="InterPro" id="IPR011992">
    <property type="entry name" value="EF-hand-dom_pair"/>
</dbReference>
<dbReference type="Pfam" id="PF07603">
    <property type="entry name" value="Lcl_C"/>
    <property type="match status" value="2"/>
</dbReference>
<dbReference type="InterPro" id="IPR011460">
    <property type="entry name" value="Lcl_C"/>
</dbReference>
<dbReference type="PROSITE" id="PS50222">
    <property type="entry name" value="EF_HAND_2"/>
    <property type="match status" value="1"/>
</dbReference>
<dbReference type="AlphaFoldDB" id="R9GP78"/>
<dbReference type="Gene3D" id="3.60.15.10">
    <property type="entry name" value="Ribonuclease Z/Hydroxyacylglutathione hydrolase-like"/>
    <property type="match status" value="1"/>
</dbReference>
<comment type="caution">
    <text evidence="3">The sequence shown here is derived from an EMBL/GenBank/DDBJ whole genome shotgun (WGS) entry which is preliminary data.</text>
</comment>
<dbReference type="eggNOG" id="COG1262">
    <property type="taxonomic scope" value="Bacteria"/>
</dbReference>
<feature type="region of interest" description="Disordered" evidence="1">
    <location>
        <begin position="622"/>
        <end position="704"/>
    </location>
</feature>
<organism evidence="3 4">
    <name type="scientific">Arcticibacter svalbardensis MN12-7</name>
    <dbReference type="NCBI Taxonomy" id="1150600"/>
    <lineage>
        <taxon>Bacteria</taxon>
        <taxon>Pseudomonadati</taxon>
        <taxon>Bacteroidota</taxon>
        <taxon>Sphingobacteriia</taxon>
        <taxon>Sphingobacteriales</taxon>
        <taxon>Sphingobacteriaceae</taxon>
        <taxon>Arcticibacter</taxon>
    </lineage>
</organism>
<protein>
    <recommendedName>
        <fullName evidence="2">EF-hand domain-containing protein</fullName>
    </recommendedName>
</protein>
<reference evidence="3 4" key="1">
    <citation type="journal article" date="2013" name="Genome Announc.">
        <title>Draft Genome Sequence of Arcticibacter svalbardensis Strain MN12-7T, a Member of the Family Sphingobacteriaceae Isolated from an Arctic Soil Sample.</title>
        <authorList>
            <person name="Shivaji S."/>
            <person name="Ara S."/>
            <person name="Prasad S."/>
            <person name="Manasa B.P."/>
            <person name="Begum Z."/>
            <person name="Singh A."/>
            <person name="Kumar Pinnaka A."/>
        </authorList>
    </citation>
    <scope>NUCLEOTIDE SEQUENCE [LARGE SCALE GENOMIC DNA]</scope>
    <source>
        <strain evidence="3 4">MN12-7</strain>
    </source>
</reference>
<proteinExistence type="predicted"/>